<evidence type="ECO:0000313" key="1">
    <source>
        <dbReference type="EMBL" id="KAK1117931.1"/>
    </source>
</evidence>
<protein>
    <submittedName>
        <fullName evidence="1">Uncharacterized protein</fullName>
    </submittedName>
</protein>
<reference evidence="1" key="1">
    <citation type="submission" date="2021-10" db="EMBL/GenBank/DDBJ databases">
        <title>Melipona bicolor Genome sequencing and assembly.</title>
        <authorList>
            <person name="Araujo N.S."/>
            <person name="Arias M.C."/>
        </authorList>
    </citation>
    <scope>NUCLEOTIDE SEQUENCE</scope>
    <source>
        <strain evidence="1">USP_2M_L1-L4_2017</strain>
        <tissue evidence="1">Whole body</tissue>
    </source>
</reference>
<accession>A0AA40KF06</accession>
<evidence type="ECO:0000313" key="2">
    <source>
        <dbReference type="Proteomes" id="UP001177670"/>
    </source>
</evidence>
<keyword evidence="2" id="KW-1185">Reference proteome</keyword>
<gene>
    <name evidence="1" type="ORF">K0M31_015599</name>
</gene>
<dbReference type="EMBL" id="JAHYIQ010000047">
    <property type="protein sequence ID" value="KAK1117931.1"/>
    <property type="molecule type" value="Genomic_DNA"/>
</dbReference>
<dbReference type="AlphaFoldDB" id="A0AA40KF06"/>
<dbReference type="Proteomes" id="UP001177670">
    <property type="component" value="Unassembled WGS sequence"/>
</dbReference>
<name>A0AA40KF06_9HYME</name>
<organism evidence="1 2">
    <name type="scientific">Melipona bicolor</name>
    <dbReference type="NCBI Taxonomy" id="60889"/>
    <lineage>
        <taxon>Eukaryota</taxon>
        <taxon>Metazoa</taxon>
        <taxon>Ecdysozoa</taxon>
        <taxon>Arthropoda</taxon>
        <taxon>Hexapoda</taxon>
        <taxon>Insecta</taxon>
        <taxon>Pterygota</taxon>
        <taxon>Neoptera</taxon>
        <taxon>Endopterygota</taxon>
        <taxon>Hymenoptera</taxon>
        <taxon>Apocrita</taxon>
        <taxon>Aculeata</taxon>
        <taxon>Apoidea</taxon>
        <taxon>Anthophila</taxon>
        <taxon>Apidae</taxon>
        <taxon>Melipona</taxon>
    </lineage>
</organism>
<proteinExistence type="predicted"/>
<sequence length="117" mass="13677">MWQRRTRFVDDLPFHCRNGNIQITRAMPRLRNCPFLFGKKRRKKGERKTTDGAVRNASFEFLFAPAIGETQRNFYTRNEETSVSVIVKHRSFCVYVPFEQIVSNGHVTERVGNPELA</sequence>
<comment type="caution">
    <text evidence="1">The sequence shown here is derived from an EMBL/GenBank/DDBJ whole genome shotgun (WGS) entry which is preliminary data.</text>
</comment>